<feature type="transmembrane region" description="Helical" evidence="1">
    <location>
        <begin position="48"/>
        <end position="70"/>
    </location>
</feature>
<evidence type="ECO:0000256" key="1">
    <source>
        <dbReference type="SAM" id="Phobius"/>
    </source>
</evidence>
<name>A0ABR9XLA5_9SPHI</name>
<accession>A0ABR9XLA5</accession>
<dbReference type="Proteomes" id="UP000632774">
    <property type="component" value="Unassembled WGS sequence"/>
</dbReference>
<keyword evidence="1" id="KW-0472">Membrane</keyword>
<proteinExistence type="predicted"/>
<dbReference type="EMBL" id="JADFFM010000002">
    <property type="protein sequence ID" value="MBE9668148.1"/>
    <property type="molecule type" value="Genomic_DNA"/>
</dbReference>
<dbReference type="Pfam" id="PF13571">
    <property type="entry name" value="DUF4133"/>
    <property type="match status" value="1"/>
</dbReference>
<feature type="transmembrane region" description="Helical" evidence="1">
    <location>
        <begin position="25"/>
        <end position="42"/>
    </location>
</feature>
<gene>
    <name evidence="2" type="ORF">IRJ18_17385</name>
</gene>
<keyword evidence="1" id="KW-1133">Transmembrane helix</keyword>
<organism evidence="2 3">
    <name type="scientific">Mucilaginibacter boryungensis</name>
    <dbReference type="NCBI Taxonomy" id="768480"/>
    <lineage>
        <taxon>Bacteria</taxon>
        <taxon>Pseudomonadati</taxon>
        <taxon>Bacteroidota</taxon>
        <taxon>Sphingobacteriia</taxon>
        <taxon>Sphingobacteriales</taxon>
        <taxon>Sphingobacteriaceae</taxon>
        <taxon>Mucilaginibacter</taxon>
    </lineage>
</organism>
<evidence type="ECO:0000313" key="3">
    <source>
        <dbReference type="Proteomes" id="UP000632774"/>
    </source>
</evidence>
<comment type="caution">
    <text evidence="2">The sequence shown here is derived from an EMBL/GenBank/DDBJ whole genome shotgun (WGS) entry which is preliminary data.</text>
</comment>
<sequence>MANSVYQINRGINKSIEFRGLKAQYIWYLGGGLVALVIVFAICYIIGIYPLICVAIVMGAGTLLFVKVYAMSRKYGQYGMMKAAARRQVPRFIKVRSRKVFLLNSEGNGTGNR</sequence>
<dbReference type="InterPro" id="IPR025407">
    <property type="entry name" value="DUF4133"/>
</dbReference>
<keyword evidence="1" id="KW-0812">Transmembrane</keyword>
<reference evidence="2 3" key="1">
    <citation type="submission" date="2020-10" db="EMBL/GenBank/DDBJ databases">
        <title>Mucilaginibacter mali sp. nov., isolated from rhizosphere soil of apple orchard.</title>
        <authorList>
            <person name="Lee J.-S."/>
            <person name="Kim H.S."/>
            <person name="Kim J.-S."/>
        </authorList>
    </citation>
    <scope>NUCLEOTIDE SEQUENCE [LARGE SCALE GENOMIC DNA]</scope>
    <source>
        <strain evidence="2 3">KCTC 23157</strain>
    </source>
</reference>
<keyword evidence="3" id="KW-1185">Reference proteome</keyword>
<protein>
    <submittedName>
        <fullName evidence="2">DUF4133 domain-containing protein</fullName>
    </submittedName>
</protein>
<evidence type="ECO:0000313" key="2">
    <source>
        <dbReference type="EMBL" id="MBE9668148.1"/>
    </source>
</evidence>
<dbReference type="RefSeq" id="WP_194107568.1">
    <property type="nucleotide sequence ID" value="NZ_JADFFM010000002.1"/>
</dbReference>